<dbReference type="GO" id="GO:0005737">
    <property type="term" value="C:cytoplasm"/>
    <property type="evidence" value="ECO:0007669"/>
    <property type="project" value="TreeGrafter"/>
</dbReference>
<gene>
    <name evidence="4" type="ORF">HDU87_002261</name>
</gene>
<dbReference type="Proteomes" id="UP001212152">
    <property type="component" value="Unassembled WGS sequence"/>
</dbReference>
<comment type="caution">
    <text evidence="4">The sequence shown here is derived from an EMBL/GenBank/DDBJ whole genome shotgun (WGS) entry which is preliminary data.</text>
</comment>
<evidence type="ECO:0000256" key="2">
    <source>
        <dbReference type="SAM" id="MobiDB-lite"/>
    </source>
</evidence>
<dbReference type="PANTHER" id="PTHR15032:SF4">
    <property type="entry name" value="N-ACYL-PHOSPHATIDYLETHANOLAMINE-HYDROLYZING PHOSPHOLIPASE D"/>
    <property type="match status" value="1"/>
</dbReference>
<name>A0AAD5TRE0_9FUNG</name>
<dbReference type="SUPFAM" id="SSF56281">
    <property type="entry name" value="Metallo-hydrolase/oxidoreductase"/>
    <property type="match status" value="1"/>
</dbReference>
<feature type="binding site" evidence="1">
    <location>
        <position position="294"/>
    </location>
    <ligand>
        <name>an N-acyl-1,2-diacyl-sn-glycero-3-phosphoethanolamine</name>
        <dbReference type="ChEBI" id="CHEBI:62537"/>
    </ligand>
</feature>
<organism evidence="4 5">
    <name type="scientific">Geranomyces variabilis</name>
    <dbReference type="NCBI Taxonomy" id="109894"/>
    <lineage>
        <taxon>Eukaryota</taxon>
        <taxon>Fungi</taxon>
        <taxon>Fungi incertae sedis</taxon>
        <taxon>Chytridiomycota</taxon>
        <taxon>Chytridiomycota incertae sedis</taxon>
        <taxon>Chytridiomycetes</taxon>
        <taxon>Spizellomycetales</taxon>
        <taxon>Powellomycetaceae</taxon>
        <taxon>Geranomyces</taxon>
    </lineage>
</organism>
<feature type="binding site" evidence="1">
    <location>
        <position position="149"/>
    </location>
    <ligand>
        <name>an N-acyl-1,2-diacyl-sn-glycero-3-phosphoethanolamine</name>
        <dbReference type="ChEBI" id="CHEBI:62537"/>
    </ligand>
</feature>
<evidence type="ECO:0000313" key="4">
    <source>
        <dbReference type="EMBL" id="KAJ3180038.1"/>
    </source>
</evidence>
<dbReference type="GO" id="GO:0070290">
    <property type="term" value="F:N-acylphosphatidylethanolamine-specific phospholipase D activity"/>
    <property type="evidence" value="ECO:0007669"/>
    <property type="project" value="InterPro"/>
</dbReference>
<evidence type="ECO:0000313" key="5">
    <source>
        <dbReference type="Proteomes" id="UP001212152"/>
    </source>
</evidence>
<evidence type="ECO:0000256" key="1">
    <source>
        <dbReference type="PIRSR" id="PIRSR038896-50"/>
    </source>
</evidence>
<dbReference type="EMBL" id="JADGJQ010000018">
    <property type="protein sequence ID" value="KAJ3180038.1"/>
    <property type="molecule type" value="Genomic_DNA"/>
</dbReference>
<evidence type="ECO:0000259" key="3">
    <source>
        <dbReference type="Pfam" id="PF12706"/>
    </source>
</evidence>
<dbReference type="InterPro" id="IPR036866">
    <property type="entry name" value="RibonucZ/Hydroxyglut_hydro"/>
</dbReference>
<proteinExistence type="predicted"/>
<dbReference type="PANTHER" id="PTHR15032">
    <property type="entry name" value="N-ACYL-PHOSPHATIDYLETHANOLAMINE-HYDROLYZING PHOSPHOLIPASE D"/>
    <property type="match status" value="1"/>
</dbReference>
<dbReference type="Gene3D" id="3.60.15.10">
    <property type="entry name" value="Ribonuclease Z/Hydroxyacylglutathione hydrolase-like"/>
    <property type="match status" value="1"/>
</dbReference>
<sequence length="362" mass="40747">MSTTTTTTTVPSKGSLQHHLPNGRFQNPWTSFTEHGMLDFLRLLPSWDREGSKVPPEADRTVKVLGYKGMDWAKIKNPNPEIVQATWIGHASFLLQIEGINIICDPVFGKRCSPISFMGPARYTPPACTLDELMSEIKFDACFISHNHYDHLEVASMQQLGKDVQYFVPLKLKSWFNNYNYPHVYEYDWWGEHELKLPGEREIRITCVPAQHFTSRGVHDRMATLWGGWVAVGKKHGQRVYFGGDTGYRSVNKDGSSSSTCPVFKEIGQELGPFDLSCIPIGAYSPRSFMSPVHCAPEDSVEIHVDVRSKLSIGMHWGCFVLTDEPVNEPPERLRKALDARGIKQDDFITVAIGETVQSSAT</sequence>
<dbReference type="AlphaFoldDB" id="A0AAD5TRE0"/>
<dbReference type="Pfam" id="PF12706">
    <property type="entry name" value="Lactamase_B_2"/>
    <property type="match status" value="1"/>
</dbReference>
<feature type="region of interest" description="Disordered" evidence="2">
    <location>
        <begin position="1"/>
        <end position="22"/>
    </location>
</feature>
<dbReference type="InterPro" id="IPR001279">
    <property type="entry name" value="Metallo-B-lactamas"/>
</dbReference>
<feature type="domain" description="Metallo-beta-lactamase" evidence="3">
    <location>
        <begin position="101"/>
        <end position="317"/>
    </location>
</feature>
<dbReference type="InterPro" id="IPR024884">
    <property type="entry name" value="NAPE-PLD"/>
</dbReference>
<keyword evidence="5" id="KW-1185">Reference proteome</keyword>
<protein>
    <recommendedName>
        <fullName evidence="3">Metallo-beta-lactamase domain-containing protein</fullName>
    </recommendedName>
</protein>
<dbReference type="PIRSF" id="PIRSF038896">
    <property type="entry name" value="NAPE-PLD"/>
    <property type="match status" value="1"/>
</dbReference>
<reference evidence="4" key="1">
    <citation type="submission" date="2020-05" db="EMBL/GenBank/DDBJ databases">
        <title>Phylogenomic resolution of chytrid fungi.</title>
        <authorList>
            <person name="Stajich J.E."/>
            <person name="Amses K."/>
            <person name="Simmons R."/>
            <person name="Seto K."/>
            <person name="Myers J."/>
            <person name="Bonds A."/>
            <person name="Quandt C.A."/>
            <person name="Barry K."/>
            <person name="Liu P."/>
            <person name="Grigoriev I."/>
            <person name="Longcore J.E."/>
            <person name="James T.Y."/>
        </authorList>
    </citation>
    <scope>NUCLEOTIDE SEQUENCE</scope>
    <source>
        <strain evidence="4">JEL0379</strain>
    </source>
</reference>
<dbReference type="GO" id="GO:0008270">
    <property type="term" value="F:zinc ion binding"/>
    <property type="evidence" value="ECO:0007669"/>
    <property type="project" value="InterPro"/>
</dbReference>
<accession>A0AAD5TRE0</accession>